<accession>U4K7L6</accession>
<dbReference type="EMBL" id="FO203527">
    <property type="protein sequence ID" value="CCO61317.1"/>
    <property type="molecule type" value="Genomic_DNA"/>
</dbReference>
<evidence type="ECO:0000256" key="2">
    <source>
        <dbReference type="ARBA" id="ARBA00034247"/>
    </source>
</evidence>
<proteinExistence type="predicted"/>
<dbReference type="AlphaFoldDB" id="U4K7L6"/>
<dbReference type="PANTHER" id="PTHR45138">
    <property type="entry name" value="REGULATORY COMPONENTS OF SENSORY TRANSDUCTION SYSTEM"/>
    <property type="match status" value="1"/>
</dbReference>
<dbReference type="Gene3D" id="3.30.450.20">
    <property type="entry name" value="PAS domain"/>
    <property type="match status" value="1"/>
</dbReference>
<reference evidence="4 5" key="1">
    <citation type="journal article" date="2013" name="ISME J.">
        <title>Comparative genomics of pathogenic lineages of Vibrio nigripulchritudo identifies virulence-associated traits.</title>
        <authorList>
            <person name="Goudenege D."/>
            <person name="Labreuche Y."/>
            <person name="Krin E."/>
            <person name="Ansquer D."/>
            <person name="Mangenot S."/>
            <person name="Calteau A."/>
            <person name="Medigue C."/>
            <person name="Mazel D."/>
            <person name="Polz M.F."/>
            <person name="Le Roux F."/>
        </authorList>
    </citation>
    <scope>NUCLEOTIDE SEQUENCE [LARGE SCALE GENOMIC DNA]</scope>
    <source>
        <strain evidence="5">SnF1</strain>
    </source>
</reference>
<dbReference type="Gene3D" id="3.30.70.270">
    <property type="match status" value="1"/>
</dbReference>
<dbReference type="PATRIC" id="fig|1260221.3.peg.5169"/>
<dbReference type="eggNOG" id="COG3706">
    <property type="taxonomic scope" value="Bacteria"/>
</dbReference>
<dbReference type="EC" id="2.7.7.65" evidence="1"/>
<dbReference type="CDD" id="cd01949">
    <property type="entry name" value="GGDEF"/>
    <property type="match status" value="1"/>
</dbReference>
<sequence length="570" mass="65303">MFYLAYLELQKTEALAYRQSQANIRTASSLIQAHLESTVSKFYILEQTWLEKGFREYQNIVRQILLETPIYSDIVLHSESKDQYRSYHGTSLTNSSAKTLTWRKLHDYGDEFYVSSIYEKEPGHWVFAVKHSNPKLLFNVWIEFDLLYTTQHFKDLKTLEDGYVFVVDASEKRLVFHPDPKRVGTRSISYGAGIEDQVDSGVQYGKIEYYYKGDNKISVFDADNDLDWVFVSGTGRADILASSYQISLTAIVFSSLLFLTVAVNYITFQLNQDLAKLNQASDLLEFKTQMKNIFKRFFSHNGVQLCLYDSDTHAFSSIDYHGNLKVMLQSESLASRLGNQTNLSYKTAKYGDELAQSLKINSRHYTIPLINQGELTGVIYLCCSLPTYRTLILLVRDFTQVSLSNLMLNHKLKNKDGMTNLDNKPQLYRHLSTTVDSPNRYLAFVDIDNFKSINDTYGHQCGDHVIIEVANTMRSLFSAPRGISVARYGGEEFCILFDALSSQEAFERLEHLRDEIENTDYRYNDIELKVTVSIGLTKAEQDQHSSIERADLALYRAKDAGKNQVIMKAA</sequence>
<dbReference type="GO" id="GO:0005886">
    <property type="term" value="C:plasma membrane"/>
    <property type="evidence" value="ECO:0007669"/>
    <property type="project" value="TreeGrafter"/>
</dbReference>
<dbReference type="STRING" id="28173.VIBNI_B1578"/>
<dbReference type="GO" id="GO:0043709">
    <property type="term" value="P:cell adhesion involved in single-species biofilm formation"/>
    <property type="evidence" value="ECO:0007669"/>
    <property type="project" value="TreeGrafter"/>
</dbReference>
<dbReference type="GO" id="GO:1902201">
    <property type="term" value="P:negative regulation of bacterial-type flagellum-dependent cell motility"/>
    <property type="evidence" value="ECO:0007669"/>
    <property type="project" value="TreeGrafter"/>
</dbReference>
<dbReference type="Proteomes" id="UP000016895">
    <property type="component" value="Chromosome 2"/>
</dbReference>
<dbReference type="KEGG" id="vni:VIBNI_B1578"/>
<dbReference type="InterPro" id="IPR029787">
    <property type="entry name" value="Nucleotide_cyclase"/>
</dbReference>
<dbReference type="NCBIfam" id="TIGR00254">
    <property type="entry name" value="GGDEF"/>
    <property type="match status" value="1"/>
</dbReference>
<dbReference type="InterPro" id="IPR000160">
    <property type="entry name" value="GGDEF_dom"/>
</dbReference>
<organism evidence="4 5">
    <name type="scientific">Vibrio nigripulchritudo</name>
    <dbReference type="NCBI Taxonomy" id="28173"/>
    <lineage>
        <taxon>Bacteria</taxon>
        <taxon>Pseudomonadati</taxon>
        <taxon>Pseudomonadota</taxon>
        <taxon>Gammaproteobacteria</taxon>
        <taxon>Vibrionales</taxon>
        <taxon>Vibrionaceae</taxon>
        <taxon>Vibrio</taxon>
    </lineage>
</organism>
<comment type="catalytic activity">
    <reaction evidence="2">
        <text>2 GTP = 3',3'-c-di-GMP + 2 diphosphate</text>
        <dbReference type="Rhea" id="RHEA:24898"/>
        <dbReference type="ChEBI" id="CHEBI:33019"/>
        <dbReference type="ChEBI" id="CHEBI:37565"/>
        <dbReference type="ChEBI" id="CHEBI:58805"/>
        <dbReference type="EC" id="2.7.7.65"/>
    </reaction>
</comment>
<evidence type="ECO:0000259" key="3">
    <source>
        <dbReference type="PROSITE" id="PS50887"/>
    </source>
</evidence>
<gene>
    <name evidence="4" type="ORF">VIBNI_B1578</name>
</gene>
<dbReference type="PROSITE" id="PS50887">
    <property type="entry name" value="GGDEF"/>
    <property type="match status" value="1"/>
</dbReference>
<dbReference type="PANTHER" id="PTHR45138:SF9">
    <property type="entry name" value="DIGUANYLATE CYCLASE DGCM-RELATED"/>
    <property type="match status" value="1"/>
</dbReference>
<dbReference type="SUPFAM" id="SSF55073">
    <property type="entry name" value="Nucleotide cyclase"/>
    <property type="match status" value="1"/>
</dbReference>
<dbReference type="GO" id="GO:0052621">
    <property type="term" value="F:diguanylate cyclase activity"/>
    <property type="evidence" value="ECO:0007669"/>
    <property type="project" value="UniProtKB-EC"/>
</dbReference>
<feature type="domain" description="GGDEF" evidence="3">
    <location>
        <begin position="438"/>
        <end position="570"/>
    </location>
</feature>
<name>U4K7L6_9VIBR</name>
<dbReference type="InterPro" id="IPR050469">
    <property type="entry name" value="Diguanylate_Cyclase"/>
</dbReference>
<evidence type="ECO:0000256" key="1">
    <source>
        <dbReference type="ARBA" id="ARBA00012528"/>
    </source>
</evidence>
<dbReference type="Pfam" id="PF00990">
    <property type="entry name" value="GGDEF"/>
    <property type="match status" value="1"/>
</dbReference>
<evidence type="ECO:0000313" key="4">
    <source>
        <dbReference type="EMBL" id="CCO61317.1"/>
    </source>
</evidence>
<evidence type="ECO:0000313" key="5">
    <source>
        <dbReference type="Proteomes" id="UP000016895"/>
    </source>
</evidence>
<protein>
    <recommendedName>
        <fullName evidence="1">diguanylate cyclase</fullName>
        <ecNumber evidence="1">2.7.7.65</ecNumber>
    </recommendedName>
</protein>
<dbReference type="InterPro" id="IPR043128">
    <property type="entry name" value="Rev_trsase/Diguanyl_cyclase"/>
</dbReference>
<keyword evidence="5" id="KW-1185">Reference proteome</keyword>
<dbReference type="CDD" id="cd12912">
    <property type="entry name" value="PDC2_MCP_like"/>
    <property type="match status" value="1"/>
</dbReference>
<dbReference type="SMART" id="SM00267">
    <property type="entry name" value="GGDEF"/>
    <property type="match status" value="1"/>
</dbReference>